<dbReference type="InterPro" id="IPR007192">
    <property type="entry name" value="APC8"/>
</dbReference>
<dbReference type="InterPro" id="IPR011990">
    <property type="entry name" value="TPR-like_helical_dom_sf"/>
</dbReference>
<dbReference type="SUPFAM" id="SSF48452">
    <property type="entry name" value="TPR-like"/>
    <property type="match status" value="2"/>
</dbReference>
<proteinExistence type="predicted"/>
<gene>
    <name evidence="11" type="primary">CDC23</name>
    <name evidence="11" type="ORF">HK100_007195</name>
</gene>
<evidence type="ECO:0000256" key="3">
    <source>
        <dbReference type="ARBA" id="ARBA00022776"/>
    </source>
</evidence>
<dbReference type="Pfam" id="PF04049">
    <property type="entry name" value="ANAPC8"/>
    <property type="match status" value="1"/>
</dbReference>
<keyword evidence="6" id="KW-0131">Cell cycle</keyword>
<name>A0AAD5SR58_9FUNG</name>
<dbReference type="PANTHER" id="PTHR12558:SF10">
    <property type="entry name" value="CELL DIVISION CYCLE PROTEIN 23 HOMOLOG"/>
    <property type="match status" value="1"/>
</dbReference>
<dbReference type="Proteomes" id="UP001211907">
    <property type="component" value="Unassembled WGS sequence"/>
</dbReference>
<reference evidence="11" key="1">
    <citation type="submission" date="2020-05" db="EMBL/GenBank/DDBJ databases">
        <title>Phylogenomic resolution of chytrid fungi.</title>
        <authorList>
            <person name="Stajich J.E."/>
            <person name="Amses K."/>
            <person name="Simmons R."/>
            <person name="Seto K."/>
            <person name="Myers J."/>
            <person name="Bonds A."/>
            <person name="Quandt C.A."/>
            <person name="Barry K."/>
            <person name="Liu P."/>
            <person name="Grigoriev I."/>
            <person name="Longcore J.E."/>
            <person name="James T.Y."/>
        </authorList>
    </citation>
    <scope>NUCLEOTIDE SEQUENCE</scope>
    <source>
        <strain evidence="11">JEL0513</strain>
    </source>
</reference>
<dbReference type="Pfam" id="PF00515">
    <property type="entry name" value="TPR_1"/>
    <property type="match status" value="1"/>
</dbReference>
<evidence type="ECO:0000256" key="2">
    <source>
        <dbReference type="ARBA" id="ARBA00022737"/>
    </source>
</evidence>
<dbReference type="EMBL" id="JADGJH010003382">
    <property type="protein sequence ID" value="KAJ3091368.1"/>
    <property type="molecule type" value="Genomic_DNA"/>
</dbReference>
<dbReference type="PROSITE" id="PS50005">
    <property type="entry name" value="TPR"/>
    <property type="match status" value="2"/>
</dbReference>
<feature type="signal peptide" evidence="9">
    <location>
        <begin position="1"/>
        <end position="32"/>
    </location>
</feature>
<evidence type="ECO:0000313" key="11">
    <source>
        <dbReference type="EMBL" id="KAJ3091368.1"/>
    </source>
</evidence>
<dbReference type="SMART" id="SM00028">
    <property type="entry name" value="TPR"/>
    <property type="match status" value="5"/>
</dbReference>
<keyword evidence="12" id="KW-1185">Reference proteome</keyword>
<dbReference type="GO" id="GO:0016567">
    <property type="term" value="P:protein ubiquitination"/>
    <property type="evidence" value="ECO:0007669"/>
    <property type="project" value="TreeGrafter"/>
</dbReference>
<dbReference type="GO" id="GO:0045842">
    <property type="term" value="P:positive regulation of mitotic metaphase/anaphase transition"/>
    <property type="evidence" value="ECO:0007669"/>
    <property type="project" value="TreeGrafter"/>
</dbReference>
<evidence type="ECO:0000256" key="7">
    <source>
        <dbReference type="PROSITE-ProRule" id="PRU00339"/>
    </source>
</evidence>
<comment type="caution">
    <text evidence="11">The sequence shown here is derived from an EMBL/GenBank/DDBJ whole genome shotgun (WGS) entry which is preliminary data.</text>
</comment>
<feature type="repeat" description="TPR" evidence="7">
    <location>
        <begin position="386"/>
        <end position="419"/>
    </location>
</feature>
<keyword evidence="3" id="KW-0498">Mitosis</keyword>
<feature type="domain" description="Cdc23" evidence="10">
    <location>
        <begin position="47"/>
        <end position="173"/>
    </location>
</feature>
<dbReference type="GO" id="GO:0051301">
    <property type="term" value="P:cell division"/>
    <property type="evidence" value="ECO:0007669"/>
    <property type="project" value="UniProtKB-KW"/>
</dbReference>
<evidence type="ECO:0000256" key="5">
    <source>
        <dbReference type="ARBA" id="ARBA00022803"/>
    </source>
</evidence>
<feature type="repeat" description="TPR" evidence="7">
    <location>
        <begin position="318"/>
        <end position="351"/>
    </location>
</feature>
<evidence type="ECO:0000256" key="8">
    <source>
        <dbReference type="SAM" id="Coils"/>
    </source>
</evidence>
<dbReference type="AlphaFoldDB" id="A0AAD5SR58"/>
<organism evidence="11 12">
    <name type="scientific">Physocladia obscura</name>
    <dbReference type="NCBI Taxonomy" id="109957"/>
    <lineage>
        <taxon>Eukaryota</taxon>
        <taxon>Fungi</taxon>
        <taxon>Fungi incertae sedis</taxon>
        <taxon>Chytridiomycota</taxon>
        <taxon>Chytridiomycota incertae sedis</taxon>
        <taxon>Chytridiomycetes</taxon>
        <taxon>Chytridiales</taxon>
        <taxon>Chytriomycetaceae</taxon>
        <taxon>Physocladia</taxon>
    </lineage>
</organism>
<evidence type="ECO:0000256" key="4">
    <source>
        <dbReference type="ARBA" id="ARBA00022786"/>
    </source>
</evidence>
<keyword evidence="8" id="KW-0175">Coiled coil</keyword>
<keyword evidence="1" id="KW-0132">Cell division</keyword>
<dbReference type="Gene3D" id="1.25.40.10">
    <property type="entry name" value="Tetratricopeptide repeat domain"/>
    <property type="match status" value="2"/>
</dbReference>
<dbReference type="InterPro" id="IPR019734">
    <property type="entry name" value="TPR_rpt"/>
</dbReference>
<keyword evidence="4" id="KW-0833">Ubl conjugation pathway</keyword>
<dbReference type="GO" id="GO:0031145">
    <property type="term" value="P:anaphase-promoting complex-dependent catabolic process"/>
    <property type="evidence" value="ECO:0007669"/>
    <property type="project" value="TreeGrafter"/>
</dbReference>
<dbReference type="GO" id="GO:0005680">
    <property type="term" value="C:anaphase-promoting complex"/>
    <property type="evidence" value="ECO:0007669"/>
    <property type="project" value="InterPro"/>
</dbReference>
<keyword evidence="5 7" id="KW-0802">TPR repeat</keyword>
<evidence type="ECO:0000256" key="9">
    <source>
        <dbReference type="SAM" id="SignalP"/>
    </source>
</evidence>
<accession>A0AAD5SR58</accession>
<evidence type="ECO:0000259" key="10">
    <source>
        <dbReference type="Pfam" id="PF04049"/>
    </source>
</evidence>
<keyword evidence="2" id="KW-0677">Repeat</keyword>
<protein>
    <submittedName>
        <fullName evidence="11">Anaphase-promoting complex subunit 23</fullName>
    </submittedName>
</protein>
<dbReference type="PANTHER" id="PTHR12558">
    <property type="entry name" value="CELL DIVISION CYCLE 16,23,27"/>
    <property type="match status" value="1"/>
</dbReference>
<feature type="chain" id="PRO_5042133124" evidence="9">
    <location>
        <begin position="33"/>
        <end position="528"/>
    </location>
</feature>
<feature type="coiled-coil region" evidence="8">
    <location>
        <begin position="87"/>
        <end position="114"/>
    </location>
</feature>
<evidence type="ECO:0000256" key="1">
    <source>
        <dbReference type="ARBA" id="ARBA00022618"/>
    </source>
</evidence>
<evidence type="ECO:0000256" key="6">
    <source>
        <dbReference type="ARBA" id="ARBA00023306"/>
    </source>
</evidence>
<evidence type="ECO:0000313" key="12">
    <source>
        <dbReference type="Proteomes" id="UP001211907"/>
    </source>
</evidence>
<sequence>MAQQLATAGLACNLRGLFSSAAWLCAVAPVKSLPAESTDILDASTLHALALFHTKQFSLAAFTLKKLSSNIASPIAIFLRLYSLLLASDLKEKADEKETDLTSLLNELDSLALEKRDGHAIVCLRLNIKQRAHDLLVESVLAYPLLFCAWQELAATIISFDLLKKTLARLSQSQNPDTQNPCLQYFLFETDKQLSPFDRVQSRFRVFVESVDSNAAVVRVAEASMYYHFQDIPGAIRVYEKIYESNPYLLDGCDEYANALYVVENGPKLGWLAHRCDAIDRFRPESCIAVANYYSIRGEHEKAVGYLRRAVMLDRGSSLAWTLIGHEYLEMKNQVAAIDVYRKAVDINERDFRAWYALGNIYQMLKMPLYALYYFQKATTLKAYDSRFWCGLASCYEDLKNYADAIKCYKRALIVDEAQQQGEGGALIKVARLYEKLKTTALLTDDKKRADAGAAAVLYYQQVFLNRGHGDDDEFNVREAAEYIANNAIKTRNFKSIATVLEYLDTHDDARVLVRECKSLMKIGMLNK</sequence>
<dbReference type="Pfam" id="PF13414">
    <property type="entry name" value="TPR_11"/>
    <property type="match status" value="1"/>
</dbReference>
<keyword evidence="9" id="KW-0732">Signal</keyword>